<organism evidence="2 3">
    <name type="scientific">Gimesia chilikensis</name>
    <dbReference type="NCBI Taxonomy" id="2605989"/>
    <lineage>
        <taxon>Bacteria</taxon>
        <taxon>Pseudomonadati</taxon>
        <taxon>Planctomycetota</taxon>
        <taxon>Planctomycetia</taxon>
        <taxon>Planctomycetales</taxon>
        <taxon>Planctomycetaceae</taxon>
        <taxon>Gimesia</taxon>
    </lineage>
</organism>
<reference evidence="2 3" key="1">
    <citation type="submission" date="2019-02" db="EMBL/GenBank/DDBJ databases">
        <title>Deep-cultivation of Planctomycetes and their phenomic and genomic characterization uncovers novel biology.</title>
        <authorList>
            <person name="Wiegand S."/>
            <person name="Jogler M."/>
            <person name="Boedeker C."/>
            <person name="Pinto D."/>
            <person name="Vollmers J."/>
            <person name="Rivas-Marin E."/>
            <person name="Kohn T."/>
            <person name="Peeters S.H."/>
            <person name="Heuer A."/>
            <person name="Rast P."/>
            <person name="Oberbeckmann S."/>
            <person name="Bunk B."/>
            <person name="Jeske O."/>
            <person name="Meyerdierks A."/>
            <person name="Storesund J.E."/>
            <person name="Kallscheuer N."/>
            <person name="Luecker S."/>
            <person name="Lage O.M."/>
            <person name="Pohl T."/>
            <person name="Merkel B.J."/>
            <person name="Hornburger P."/>
            <person name="Mueller R.-W."/>
            <person name="Bruemmer F."/>
            <person name="Labrenz M."/>
            <person name="Spormann A.M."/>
            <person name="Op den Camp H."/>
            <person name="Overmann J."/>
            <person name="Amann R."/>
            <person name="Jetten M.S.M."/>
            <person name="Mascher T."/>
            <person name="Medema M.H."/>
            <person name="Devos D.P."/>
            <person name="Kaster A.-K."/>
            <person name="Ovreas L."/>
            <person name="Rohde M."/>
            <person name="Galperin M.Y."/>
            <person name="Jogler C."/>
        </authorList>
    </citation>
    <scope>NUCLEOTIDE SEQUENCE [LARGE SCALE GENOMIC DNA]</scope>
    <source>
        <strain evidence="2 3">V6</strain>
    </source>
</reference>
<proteinExistence type="predicted"/>
<dbReference type="Pfam" id="PF24693">
    <property type="entry name" value="DUF7660"/>
    <property type="match status" value="1"/>
</dbReference>
<dbReference type="Proteomes" id="UP000320722">
    <property type="component" value="Chromosome"/>
</dbReference>
<dbReference type="InterPro" id="IPR056077">
    <property type="entry name" value="DUF7660"/>
</dbReference>
<dbReference type="EMBL" id="CP036347">
    <property type="protein sequence ID" value="QDU00402.1"/>
    <property type="molecule type" value="Genomic_DNA"/>
</dbReference>
<dbReference type="AlphaFoldDB" id="A0A517W568"/>
<gene>
    <name evidence="2" type="ORF">V6x_00750</name>
</gene>
<protein>
    <recommendedName>
        <fullName evidence="1">DUF7660 domain-containing protein</fullName>
    </recommendedName>
</protein>
<sequence length="92" mass="10465">MELHEMLERVDGPETFLEFVRALCADREAEVGQTVDLSGRGANGWENHTIEDFLNAALAWGESTNMGETQDMAHESPWKRCADFLWCGKIYE</sequence>
<evidence type="ECO:0000313" key="2">
    <source>
        <dbReference type="EMBL" id="QDU00402.1"/>
    </source>
</evidence>
<evidence type="ECO:0000313" key="3">
    <source>
        <dbReference type="Proteomes" id="UP000320722"/>
    </source>
</evidence>
<evidence type="ECO:0000259" key="1">
    <source>
        <dbReference type="Pfam" id="PF24693"/>
    </source>
</evidence>
<name>A0A517W568_9PLAN</name>
<accession>A0A517W568</accession>
<feature type="domain" description="DUF7660" evidence="1">
    <location>
        <begin position="14"/>
        <end position="92"/>
    </location>
</feature>
<dbReference type="RefSeq" id="WP_145035441.1">
    <property type="nucleotide sequence ID" value="NZ_CP036347.1"/>
</dbReference>